<dbReference type="RefSeq" id="WP_422862876.1">
    <property type="nucleotide sequence ID" value="NZ_JAMSKV010000002.1"/>
</dbReference>
<keyword evidence="3" id="KW-1185">Reference proteome</keyword>
<dbReference type="Pfam" id="PF09601">
    <property type="entry name" value="DUF2459"/>
    <property type="match status" value="1"/>
</dbReference>
<proteinExistence type="predicted"/>
<gene>
    <name evidence="2" type="ORF">NFI95_03055</name>
</gene>
<dbReference type="InterPro" id="IPR011727">
    <property type="entry name" value="CHP02117"/>
</dbReference>
<dbReference type="EMBL" id="JAMSKV010000002">
    <property type="protein sequence ID" value="MCQ8277429.1"/>
    <property type="molecule type" value="Genomic_DNA"/>
</dbReference>
<dbReference type="Proteomes" id="UP001524587">
    <property type="component" value="Unassembled WGS sequence"/>
</dbReference>
<evidence type="ECO:0000313" key="2">
    <source>
        <dbReference type="EMBL" id="MCQ8277429.1"/>
    </source>
</evidence>
<organism evidence="2 3">
    <name type="scientific">Endosaccharibacter trunci</name>
    <dbReference type="NCBI Taxonomy" id="2812733"/>
    <lineage>
        <taxon>Bacteria</taxon>
        <taxon>Pseudomonadati</taxon>
        <taxon>Pseudomonadota</taxon>
        <taxon>Alphaproteobacteria</taxon>
        <taxon>Acetobacterales</taxon>
        <taxon>Acetobacteraceae</taxon>
        <taxon>Endosaccharibacter</taxon>
    </lineage>
</organism>
<sequence>MKRRAAAAVLLFPFAAGCARTTLPHCDPAADGAANLFVIDHGWHTDLAISADALSGPLASFRSVFPGMRVLQVGFGRRTFMTAPVTGLSDLLIGPFPGDGTLLVAGLTAPPDRAYADGRMARFHVDPADARRLSDFVWNGFRLDAGGRPVRIADGFFPGSQFYATRIGYSGLYTCNSWSEDALHQAGLAPAAGLTILSSQVMAHVRPLCEIGPH</sequence>
<keyword evidence="1" id="KW-0732">Signal</keyword>
<feature type="signal peptide" evidence="1">
    <location>
        <begin position="1"/>
        <end position="18"/>
    </location>
</feature>
<comment type="caution">
    <text evidence="2">The sequence shown here is derived from an EMBL/GenBank/DDBJ whole genome shotgun (WGS) entry which is preliminary data.</text>
</comment>
<evidence type="ECO:0000256" key="1">
    <source>
        <dbReference type="SAM" id="SignalP"/>
    </source>
</evidence>
<dbReference type="PROSITE" id="PS51257">
    <property type="entry name" value="PROKAR_LIPOPROTEIN"/>
    <property type="match status" value="1"/>
</dbReference>
<feature type="chain" id="PRO_5046034936" evidence="1">
    <location>
        <begin position="19"/>
        <end position="214"/>
    </location>
</feature>
<evidence type="ECO:0000313" key="3">
    <source>
        <dbReference type="Proteomes" id="UP001524587"/>
    </source>
</evidence>
<reference evidence="2 3" key="1">
    <citation type="submission" date="2022-06" db="EMBL/GenBank/DDBJ databases">
        <title>Endosaccharibacter gen. nov., sp. nov., endophytic bacteria isolated from sugarcane.</title>
        <authorList>
            <person name="Pitiwittayakul N."/>
            <person name="Yukphan P."/>
            <person name="Charoenyingcharoen P."/>
            <person name="Tanasupawat S."/>
        </authorList>
    </citation>
    <scope>NUCLEOTIDE SEQUENCE [LARGE SCALE GENOMIC DNA]</scope>
    <source>
        <strain evidence="2 3">KSS8</strain>
    </source>
</reference>
<name>A0ABT1W3J0_9PROT</name>
<accession>A0ABT1W3J0</accession>
<protein>
    <submittedName>
        <fullName evidence="2">DUF2459 domain-containing protein</fullName>
    </submittedName>
</protein>